<dbReference type="Gene3D" id="2.70.70.10">
    <property type="entry name" value="Glucose Permease (Domain IIA)"/>
    <property type="match status" value="1"/>
</dbReference>
<keyword evidence="6" id="KW-0418">Kinase</keyword>
<keyword evidence="9" id="KW-1185">Reference proteome</keyword>
<dbReference type="GO" id="GO:0016301">
    <property type="term" value="F:kinase activity"/>
    <property type="evidence" value="ECO:0007669"/>
    <property type="project" value="UniProtKB-KW"/>
</dbReference>
<evidence type="ECO:0000256" key="3">
    <source>
        <dbReference type="ARBA" id="ARBA00022597"/>
    </source>
</evidence>
<organism evidence="8 9">
    <name type="scientific">Clostridium acidisoli DSM 12555</name>
    <dbReference type="NCBI Taxonomy" id="1121291"/>
    <lineage>
        <taxon>Bacteria</taxon>
        <taxon>Bacillati</taxon>
        <taxon>Bacillota</taxon>
        <taxon>Clostridia</taxon>
        <taxon>Eubacteriales</taxon>
        <taxon>Clostridiaceae</taxon>
        <taxon>Clostridium</taxon>
    </lineage>
</organism>
<dbReference type="NCBIfam" id="TIGR00830">
    <property type="entry name" value="PTBA"/>
    <property type="match status" value="1"/>
</dbReference>
<keyword evidence="2" id="KW-0813">Transport</keyword>
<sequence>MGKILELLQPINGSIIPLSELNDYLFNKKMMGEGVAIKPKDNYVFSPIDGEVAVIYESKHAIIIKSDTGIQVLIHIGLDTAKLEGRGFGSYVKEGDKVSAGDKLIFFDREYLETKSSLDTPIVVTNPELIESIEINYGCKNAKCKFATIKLK</sequence>
<evidence type="ECO:0000256" key="4">
    <source>
        <dbReference type="ARBA" id="ARBA00022679"/>
    </source>
</evidence>
<keyword evidence="4" id="KW-0808">Transferase</keyword>
<dbReference type="AlphaFoldDB" id="A0A1W1XCY6"/>
<evidence type="ECO:0000313" key="8">
    <source>
        <dbReference type="EMBL" id="SMC21740.1"/>
    </source>
</evidence>
<keyword evidence="5" id="KW-0598">Phosphotransferase system</keyword>
<dbReference type="PANTHER" id="PTHR45008:SF1">
    <property type="entry name" value="PTS SYSTEM GLUCOSE-SPECIFIC EIIA COMPONENT"/>
    <property type="match status" value="1"/>
</dbReference>
<protein>
    <submittedName>
        <fullName evidence="8">PTS system, glucose subfamily, IIA component</fullName>
    </submittedName>
</protein>
<proteinExistence type="predicted"/>
<evidence type="ECO:0000256" key="5">
    <source>
        <dbReference type="ARBA" id="ARBA00022683"/>
    </source>
</evidence>
<evidence type="ECO:0000256" key="1">
    <source>
        <dbReference type="ARBA" id="ARBA00004496"/>
    </source>
</evidence>
<accession>A0A1W1XCY6</accession>
<dbReference type="GO" id="GO:0009401">
    <property type="term" value="P:phosphoenolpyruvate-dependent sugar phosphotransferase system"/>
    <property type="evidence" value="ECO:0007669"/>
    <property type="project" value="UniProtKB-KW"/>
</dbReference>
<evidence type="ECO:0000256" key="2">
    <source>
        <dbReference type="ARBA" id="ARBA00022448"/>
    </source>
</evidence>
<evidence type="ECO:0000259" key="7">
    <source>
        <dbReference type="PROSITE" id="PS51093"/>
    </source>
</evidence>
<dbReference type="Pfam" id="PF00358">
    <property type="entry name" value="PTS_EIIA_1"/>
    <property type="match status" value="1"/>
</dbReference>
<dbReference type="PANTHER" id="PTHR45008">
    <property type="entry name" value="PTS SYSTEM GLUCOSE-SPECIFIC EIIA COMPONENT"/>
    <property type="match status" value="1"/>
</dbReference>
<gene>
    <name evidence="8" type="ORF">SAMN02745134_01434</name>
</gene>
<dbReference type="STRING" id="1121291.SAMN02745134_01434"/>
<dbReference type="FunFam" id="2.70.70.10:FF:000001">
    <property type="entry name" value="PTS system glucose-specific IIA component"/>
    <property type="match status" value="1"/>
</dbReference>
<name>A0A1W1XCY6_9CLOT</name>
<dbReference type="SUPFAM" id="SSF51261">
    <property type="entry name" value="Duplicated hybrid motif"/>
    <property type="match status" value="1"/>
</dbReference>
<dbReference type="PROSITE" id="PS00371">
    <property type="entry name" value="PTS_EIIA_TYPE_1_HIS"/>
    <property type="match status" value="1"/>
</dbReference>
<dbReference type="Proteomes" id="UP000192468">
    <property type="component" value="Unassembled WGS sequence"/>
</dbReference>
<dbReference type="EMBL" id="FWXH01000003">
    <property type="protein sequence ID" value="SMC21740.1"/>
    <property type="molecule type" value="Genomic_DNA"/>
</dbReference>
<keyword evidence="3" id="KW-0762">Sugar transport</keyword>
<comment type="subcellular location">
    <subcellularLocation>
        <location evidence="1">Cytoplasm</location>
    </subcellularLocation>
</comment>
<dbReference type="OrthoDB" id="92465at2"/>
<dbReference type="PROSITE" id="PS51093">
    <property type="entry name" value="PTS_EIIA_TYPE_1"/>
    <property type="match status" value="1"/>
</dbReference>
<evidence type="ECO:0000313" key="9">
    <source>
        <dbReference type="Proteomes" id="UP000192468"/>
    </source>
</evidence>
<dbReference type="RefSeq" id="WP_084114921.1">
    <property type="nucleotide sequence ID" value="NZ_FWXH01000003.1"/>
</dbReference>
<dbReference type="InterPro" id="IPR050890">
    <property type="entry name" value="PTS_EIIA_component"/>
</dbReference>
<dbReference type="InterPro" id="IPR001127">
    <property type="entry name" value="PTS_EIIA_1_perm"/>
</dbReference>
<dbReference type="InterPro" id="IPR011055">
    <property type="entry name" value="Dup_hybrid_motif"/>
</dbReference>
<feature type="domain" description="PTS EIIA type-1" evidence="7">
    <location>
        <begin position="23"/>
        <end position="126"/>
    </location>
</feature>
<reference evidence="8 9" key="1">
    <citation type="submission" date="2017-04" db="EMBL/GenBank/DDBJ databases">
        <authorList>
            <person name="Afonso C.L."/>
            <person name="Miller P.J."/>
            <person name="Scott M.A."/>
            <person name="Spackman E."/>
            <person name="Goraichik I."/>
            <person name="Dimitrov K.M."/>
            <person name="Suarez D.L."/>
            <person name="Swayne D.E."/>
        </authorList>
    </citation>
    <scope>NUCLEOTIDE SEQUENCE [LARGE SCALE GENOMIC DNA]</scope>
    <source>
        <strain evidence="8 9">DSM 12555</strain>
    </source>
</reference>
<dbReference type="GO" id="GO:0005737">
    <property type="term" value="C:cytoplasm"/>
    <property type="evidence" value="ECO:0007669"/>
    <property type="project" value="UniProtKB-SubCell"/>
</dbReference>
<evidence type="ECO:0000256" key="6">
    <source>
        <dbReference type="ARBA" id="ARBA00022777"/>
    </source>
</evidence>